<evidence type="ECO:0000256" key="1">
    <source>
        <dbReference type="ARBA" id="ARBA00022801"/>
    </source>
</evidence>
<dbReference type="InterPro" id="IPR036380">
    <property type="entry name" value="Isochorismatase-like_sf"/>
</dbReference>
<dbReference type="SUPFAM" id="SSF52499">
    <property type="entry name" value="Isochorismatase-like hydrolases"/>
    <property type="match status" value="1"/>
</dbReference>
<proteinExistence type="predicted"/>
<reference evidence="3 4" key="1">
    <citation type="submission" date="2018-06" db="EMBL/GenBank/DDBJ databases">
        <title>Comparative genomics of Bradyrhizobium nodulating Arachidis hypogaea.</title>
        <authorList>
            <person name="Li Y."/>
        </authorList>
    </citation>
    <scope>NUCLEOTIDE SEQUENCE [LARGE SCALE GENOMIC DNA]</scope>
    <source>
        <strain evidence="3 4">CCBAU 051107</strain>
    </source>
</reference>
<dbReference type="RefSeq" id="WP_092218213.1">
    <property type="nucleotide sequence ID" value="NZ_CP030050.1"/>
</dbReference>
<dbReference type="GO" id="GO:0016787">
    <property type="term" value="F:hydrolase activity"/>
    <property type="evidence" value="ECO:0007669"/>
    <property type="project" value="UniProtKB-KW"/>
</dbReference>
<sequence>MRHEPKVTRESIWAALRIQPEKTAILVIDLQNEEISEASAREYPDYVERIKNVVVPNVSELLKTARSHGMEVIYTTIESLTADGRDRSLLHKLAKLNIPKGSWGGQVIPEIAPVGDEIVLPKTGSGVFNTTMLEYVLRNIGIEAIIVVGVLTDQCIDMALRDGADRGFLMICVTDGCTSYTEARHENALRIQYRPVKLTTTAELVQELIAAFQ</sequence>
<keyword evidence="1 3" id="KW-0378">Hydrolase</keyword>
<accession>A0AAE7NJW8</accession>
<dbReference type="InterPro" id="IPR000868">
    <property type="entry name" value="Isochorismatase-like_dom"/>
</dbReference>
<organism evidence="3 4">
    <name type="scientific">Bradyrhizobium arachidis</name>
    <dbReference type="NCBI Taxonomy" id="858423"/>
    <lineage>
        <taxon>Bacteria</taxon>
        <taxon>Pseudomonadati</taxon>
        <taxon>Pseudomonadota</taxon>
        <taxon>Alphaproteobacteria</taxon>
        <taxon>Hyphomicrobiales</taxon>
        <taxon>Nitrobacteraceae</taxon>
        <taxon>Bradyrhizobium</taxon>
    </lineage>
</organism>
<evidence type="ECO:0000313" key="4">
    <source>
        <dbReference type="Proteomes" id="UP000594015"/>
    </source>
</evidence>
<evidence type="ECO:0000313" key="3">
    <source>
        <dbReference type="EMBL" id="QOZ66657.1"/>
    </source>
</evidence>
<dbReference type="EMBL" id="CP030050">
    <property type="protein sequence ID" value="QOZ66657.1"/>
    <property type="molecule type" value="Genomic_DNA"/>
</dbReference>
<dbReference type="PANTHER" id="PTHR43540">
    <property type="entry name" value="PEROXYUREIDOACRYLATE/UREIDOACRYLATE AMIDOHYDROLASE-RELATED"/>
    <property type="match status" value="1"/>
</dbReference>
<dbReference type="InterPro" id="IPR050272">
    <property type="entry name" value="Isochorismatase-like_hydrls"/>
</dbReference>
<dbReference type="Gene3D" id="3.40.50.850">
    <property type="entry name" value="Isochorismatase-like"/>
    <property type="match status" value="1"/>
</dbReference>
<name>A0AAE7NJW8_9BRAD</name>
<gene>
    <name evidence="3" type="ORF">WN72_10085</name>
</gene>
<feature type="domain" description="Isochorismatase-like" evidence="2">
    <location>
        <begin position="23"/>
        <end position="191"/>
    </location>
</feature>
<dbReference type="KEGG" id="barh:WN72_10085"/>
<dbReference type="Proteomes" id="UP000594015">
    <property type="component" value="Chromosome"/>
</dbReference>
<dbReference type="PANTHER" id="PTHR43540:SF1">
    <property type="entry name" value="ISOCHORISMATASE HYDROLASE"/>
    <property type="match status" value="1"/>
</dbReference>
<dbReference type="CDD" id="cd00431">
    <property type="entry name" value="cysteine_hydrolases"/>
    <property type="match status" value="1"/>
</dbReference>
<dbReference type="AlphaFoldDB" id="A0AAE7NJW8"/>
<dbReference type="Pfam" id="PF00857">
    <property type="entry name" value="Isochorismatase"/>
    <property type="match status" value="1"/>
</dbReference>
<evidence type="ECO:0000259" key="2">
    <source>
        <dbReference type="Pfam" id="PF00857"/>
    </source>
</evidence>
<protein>
    <submittedName>
        <fullName evidence="3">Cysteine hydrolase</fullName>
    </submittedName>
</protein>